<dbReference type="AlphaFoldDB" id="A0AAV9WI32"/>
<accession>A0AAV9WI32</accession>
<dbReference type="Proteomes" id="UP001370758">
    <property type="component" value="Unassembled WGS sequence"/>
</dbReference>
<comment type="caution">
    <text evidence="2">The sequence shown here is derived from an EMBL/GenBank/DDBJ whole genome shotgun (WGS) entry which is preliminary data.</text>
</comment>
<reference evidence="2 3" key="1">
    <citation type="submission" date="2023-08" db="EMBL/GenBank/DDBJ databases">
        <authorList>
            <person name="Palmer J.M."/>
        </authorList>
    </citation>
    <scope>NUCLEOTIDE SEQUENCE [LARGE SCALE GENOMIC DNA]</scope>
    <source>
        <strain evidence="2 3">TWF481</strain>
    </source>
</reference>
<protein>
    <submittedName>
        <fullName evidence="2">Uncharacterized protein</fullName>
    </submittedName>
</protein>
<evidence type="ECO:0000313" key="3">
    <source>
        <dbReference type="Proteomes" id="UP001370758"/>
    </source>
</evidence>
<evidence type="ECO:0000256" key="1">
    <source>
        <dbReference type="SAM" id="MobiDB-lite"/>
    </source>
</evidence>
<feature type="region of interest" description="Disordered" evidence="1">
    <location>
        <begin position="141"/>
        <end position="190"/>
    </location>
</feature>
<evidence type="ECO:0000313" key="2">
    <source>
        <dbReference type="EMBL" id="KAK6507805.1"/>
    </source>
</evidence>
<organism evidence="2 3">
    <name type="scientific">Arthrobotrys musiformis</name>
    <dbReference type="NCBI Taxonomy" id="47236"/>
    <lineage>
        <taxon>Eukaryota</taxon>
        <taxon>Fungi</taxon>
        <taxon>Dikarya</taxon>
        <taxon>Ascomycota</taxon>
        <taxon>Pezizomycotina</taxon>
        <taxon>Orbiliomycetes</taxon>
        <taxon>Orbiliales</taxon>
        <taxon>Orbiliaceae</taxon>
        <taxon>Arthrobotrys</taxon>
    </lineage>
</organism>
<proteinExistence type="predicted"/>
<feature type="compositionally biased region" description="Polar residues" evidence="1">
    <location>
        <begin position="167"/>
        <end position="180"/>
    </location>
</feature>
<feature type="compositionally biased region" description="Pro residues" evidence="1">
    <location>
        <begin position="153"/>
        <end position="163"/>
    </location>
</feature>
<keyword evidence="3" id="KW-1185">Reference proteome</keyword>
<gene>
    <name evidence="2" type="ORF">TWF481_006227</name>
</gene>
<dbReference type="EMBL" id="JAVHJL010000003">
    <property type="protein sequence ID" value="KAK6507805.1"/>
    <property type="molecule type" value="Genomic_DNA"/>
</dbReference>
<sequence>MYLSQQAGPGCKQRHDATTVDTDVLQISPNQEAFEVTGFISVPCRLPLEYRVVTMAMGPPPLPTTFFEKNLIEEGLNETKFSQWSYESARQKGSCVHENQQDGEYIWAWKMDENSPLAITTALFPTQRLVNLPQVSATLQQSRVRHDGQVPSSAPPSQNPAPPSNAGTPSAYSTRAQSSHRSPHNDKEGPKYLGFHCPTCNCSLWTLPD</sequence>
<name>A0AAV9WI32_9PEZI</name>